<evidence type="ECO:0000313" key="5">
    <source>
        <dbReference type="Proteomes" id="UP001292094"/>
    </source>
</evidence>
<dbReference type="Pfam" id="PF00069">
    <property type="entry name" value="Pkinase"/>
    <property type="match status" value="1"/>
</dbReference>
<gene>
    <name evidence="4" type="ORF">Pmani_039965</name>
</gene>
<feature type="domain" description="Protein kinase" evidence="3">
    <location>
        <begin position="1"/>
        <end position="277"/>
    </location>
</feature>
<sequence length="365" mass="43637">MIDMEVRCATLLRHPNVVDILTTQTRKDHTILLMPFYRMGDLQHHLWSPHANIDLNHTRCIFHQLVSGLSYVHSMNIAHRDIKLENVFIKWPPHVASGASNGYTSITPDITCLEEDVITSFLEEDVISRTKANLSEYKNCLDNLLQLPIPVWIVAFLVAILMVIFLIILGLLFFHKKGGDKTIQLDGRHQLMREENGGLGQFLKRLCLCGRKRNSSDDGSYTLFYSEEQPKEEDEKKHQEEREMHQEKDHKEYLERKEEEAKEERRQRHKEHKERRFAERERLMQELEQKEKELEDIIEKEERHRQHKHIRRQQREAHEAHKNNRNSQEELRRARTLREFERRNKAKAQHQRALKSSEEKQRSMR</sequence>
<evidence type="ECO:0000256" key="2">
    <source>
        <dbReference type="SAM" id="Phobius"/>
    </source>
</evidence>
<dbReference type="PROSITE" id="PS00108">
    <property type="entry name" value="PROTEIN_KINASE_ST"/>
    <property type="match status" value="1"/>
</dbReference>
<organism evidence="4 5">
    <name type="scientific">Petrolisthes manimaculis</name>
    <dbReference type="NCBI Taxonomy" id="1843537"/>
    <lineage>
        <taxon>Eukaryota</taxon>
        <taxon>Metazoa</taxon>
        <taxon>Ecdysozoa</taxon>
        <taxon>Arthropoda</taxon>
        <taxon>Crustacea</taxon>
        <taxon>Multicrustacea</taxon>
        <taxon>Malacostraca</taxon>
        <taxon>Eumalacostraca</taxon>
        <taxon>Eucarida</taxon>
        <taxon>Decapoda</taxon>
        <taxon>Pleocyemata</taxon>
        <taxon>Anomura</taxon>
        <taxon>Galatheoidea</taxon>
        <taxon>Porcellanidae</taxon>
        <taxon>Petrolisthes</taxon>
    </lineage>
</organism>
<dbReference type="PANTHER" id="PTHR24345">
    <property type="entry name" value="SERINE/THREONINE-PROTEIN KINASE PLK"/>
    <property type="match status" value="1"/>
</dbReference>
<dbReference type="SUPFAM" id="SSF56112">
    <property type="entry name" value="Protein kinase-like (PK-like)"/>
    <property type="match status" value="1"/>
</dbReference>
<dbReference type="Proteomes" id="UP001292094">
    <property type="component" value="Unassembled WGS sequence"/>
</dbReference>
<dbReference type="InterPro" id="IPR008271">
    <property type="entry name" value="Ser/Thr_kinase_AS"/>
</dbReference>
<evidence type="ECO:0000256" key="1">
    <source>
        <dbReference type="SAM" id="MobiDB-lite"/>
    </source>
</evidence>
<feature type="compositionally biased region" description="Basic and acidic residues" evidence="1">
    <location>
        <begin position="355"/>
        <end position="365"/>
    </location>
</feature>
<feature type="compositionally biased region" description="Basic and acidic residues" evidence="1">
    <location>
        <begin position="295"/>
        <end position="304"/>
    </location>
</feature>
<comment type="caution">
    <text evidence="4">The sequence shown here is derived from an EMBL/GenBank/DDBJ whole genome shotgun (WGS) entry which is preliminary data.</text>
</comment>
<feature type="compositionally biased region" description="Basic and acidic residues" evidence="1">
    <location>
        <begin position="313"/>
        <end position="343"/>
    </location>
</feature>
<evidence type="ECO:0000313" key="4">
    <source>
        <dbReference type="EMBL" id="KAK4286954.1"/>
    </source>
</evidence>
<dbReference type="GO" id="GO:0005524">
    <property type="term" value="F:ATP binding"/>
    <property type="evidence" value="ECO:0007669"/>
    <property type="project" value="InterPro"/>
</dbReference>
<dbReference type="GO" id="GO:0004672">
    <property type="term" value="F:protein kinase activity"/>
    <property type="evidence" value="ECO:0007669"/>
    <property type="project" value="InterPro"/>
</dbReference>
<dbReference type="PROSITE" id="PS50011">
    <property type="entry name" value="PROTEIN_KINASE_DOM"/>
    <property type="match status" value="1"/>
</dbReference>
<feature type="compositionally biased region" description="Basic residues" evidence="1">
    <location>
        <begin position="344"/>
        <end position="353"/>
    </location>
</feature>
<dbReference type="InterPro" id="IPR000719">
    <property type="entry name" value="Prot_kinase_dom"/>
</dbReference>
<evidence type="ECO:0000259" key="3">
    <source>
        <dbReference type="PROSITE" id="PS50011"/>
    </source>
</evidence>
<dbReference type="Gene3D" id="1.10.510.10">
    <property type="entry name" value="Transferase(Phosphotransferase) domain 1"/>
    <property type="match status" value="1"/>
</dbReference>
<feature type="transmembrane region" description="Helical" evidence="2">
    <location>
        <begin position="149"/>
        <end position="174"/>
    </location>
</feature>
<keyword evidence="5" id="KW-1185">Reference proteome</keyword>
<keyword evidence="2" id="KW-1133">Transmembrane helix</keyword>
<keyword evidence="2" id="KW-0472">Membrane</keyword>
<feature type="region of interest" description="Disordered" evidence="1">
    <location>
        <begin position="220"/>
        <end position="282"/>
    </location>
</feature>
<dbReference type="GO" id="GO:0005634">
    <property type="term" value="C:nucleus"/>
    <property type="evidence" value="ECO:0007669"/>
    <property type="project" value="TreeGrafter"/>
</dbReference>
<proteinExistence type="predicted"/>
<dbReference type="AlphaFoldDB" id="A0AAE1TKU1"/>
<dbReference type="EMBL" id="JAWZYT010007204">
    <property type="protein sequence ID" value="KAK4286954.1"/>
    <property type="molecule type" value="Genomic_DNA"/>
</dbReference>
<dbReference type="InterPro" id="IPR011009">
    <property type="entry name" value="Kinase-like_dom_sf"/>
</dbReference>
<protein>
    <recommendedName>
        <fullName evidence="3">Protein kinase domain-containing protein</fullName>
    </recommendedName>
</protein>
<accession>A0AAE1TKU1</accession>
<dbReference type="SMART" id="SM00220">
    <property type="entry name" value="S_TKc"/>
    <property type="match status" value="1"/>
</dbReference>
<reference evidence="4" key="1">
    <citation type="submission" date="2023-11" db="EMBL/GenBank/DDBJ databases">
        <title>Genome assemblies of two species of porcelain crab, Petrolisthes cinctipes and Petrolisthes manimaculis (Anomura: Porcellanidae).</title>
        <authorList>
            <person name="Angst P."/>
        </authorList>
    </citation>
    <scope>NUCLEOTIDE SEQUENCE</scope>
    <source>
        <strain evidence="4">PB745_02</strain>
        <tissue evidence="4">Gill</tissue>
    </source>
</reference>
<name>A0AAE1TKU1_9EUCA</name>
<feature type="compositionally biased region" description="Basic and acidic residues" evidence="1">
    <location>
        <begin position="233"/>
        <end position="266"/>
    </location>
</feature>
<feature type="region of interest" description="Disordered" evidence="1">
    <location>
        <begin position="295"/>
        <end position="365"/>
    </location>
</feature>
<keyword evidence="2" id="KW-0812">Transmembrane</keyword>